<dbReference type="STRING" id="500635.MITSMUL_03471"/>
<keyword evidence="2" id="KW-1185">Reference proteome</keyword>
<dbReference type="AlphaFoldDB" id="C9KJX3"/>
<name>C9KJX3_9FIRM</name>
<accession>C9KJX3</accession>
<comment type="caution">
    <text evidence="1">The sequence shown here is derived from an EMBL/GenBank/DDBJ whole genome shotgun (WGS) entry which is preliminary data.</text>
</comment>
<reference evidence="1" key="1">
    <citation type="submission" date="2009-09" db="EMBL/GenBank/DDBJ databases">
        <authorList>
            <person name="Weinstock G."/>
            <person name="Sodergren E."/>
            <person name="Clifton S."/>
            <person name="Fulton L."/>
            <person name="Fulton B."/>
            <person name="Courtney L."/>
            <person name="Fronick C."/>
            <person name="Harrison M."/>
            <person name="Strong C."/>
            <person name="Farmer C."/>
            <person name="Delahaunty K."/>
            <person name="Markovic C."/>
            <person name="Hall O."/>
            <person name="Minx P."/>
            <person name="Tomlinson C."/>
            <person name="Mitreva M."/>
            <person name="Nelson J."/>
            <person name="Hou S."/>
            <person name="Wollam A."/>
            <person name="Pepin K.H."/>
            <person name="Johnson M."/>
            <person name="Bhonagiri V."/>
            <person name="Nash W.E."/>
            <person name="Warren W."/>
            <person name="Chinwalla A."/>
            <person name="Mardis E.R."/>
            <person name="Wilson R.K."/>
        </authorList>
    </citation>
    <scope>NUCLEOTIDE SEQUENCE [LARGE SCALE GENOMIC DNA]</scope>
    <source>
        <strain evidence="1">DSM 20544</strain>
    </source>
</reference>
<evidence type="ECO:0000313" key="1">
    <source>
        <dbReference type="EMBL" id="EEX69423.1"/>
    </source>
</evidence>
<dbReference type="EMBL" id="ABWK02000009">
    <property type="protein sequence ID" value="EEX69423.1"/>
    <property type="molecule type" value="Genomic_DNA"/>
</dbReference>
<protein>
    <submittedName>
        <fullName evidence="1">Uncharacterized protein</fullName>
    </submittedName>
</protein>
<evidence type="ECO:0000313" key="2">
    <source>
        <dbReference type="Proteomes" id="UP000003671"/>
    </source>
</evidence>
<dbReference type="HOGENOM" id="CLU_3137742_0_0_9"/>
<proteinExistence type="predicted"/>
<gene>
    <name evidence="1" type="ORF">MITSMUL_03471</name>
</gene>
<dbReference type="Proteomes" id="UP000003671">
    <property type="component" value="Unassembled WGS sequence"/>
</dbReference>
<sequence length="49" mass="6132">MKCFKRRPEPFAGSYPYQKAIISIHFSYDFFYRWQDLNDGWRKPNNKRK</sequence>
<organism evidence="1 2">
    <name type="scientific">Mitsuokella multacida DSM 20544</name>
    <dbReference type="NCBI Taxonomy" id="500635"/>
    <lineage>
        <taxon>Bacteria</taxon>
        <taxon>Bacillati</taxon>
        <taxon>Bacillota</taxon>
        <taxon>Negativicutes</taxon>
        <taxon>Selenomonadales</taxon>
        <taxon>Selenomonadaceae</taxon>
        <taxon>Mitsuokella</taxon>
    </lineage>
</organism>